<dbReference type="GO" id="GO:0032008">
    <property type="term" value="P:positive regulation of TOR signaling"/>
    <property type="evidence" value="ECO:0007669"/>
    <property type="project" value="InterPro"/>
</dbReference>
<comment type="caution">
    <text evidence="2">The sequence shown here is derived from an EMBL/GenBank/DDBJ whole genome shotgun (WGS) entry which is preliminary data.</text>
</comment>
<dbReference type="Proteomes" id="UP000317778">
    <property type="component" value="Unassembled WGS sequence"/>
</dbReference>
<dbReference type="InterPro" id="IPR004942">
    <property type="entry name" value="Roadblock/LAMTOR2_dom"/>
</dbReference>
<reference evidence="2 3" key="1">
    <citation type="submission" date="2017-06" db="EMBL/GenBank/DDBJ databases">
        <title>Novel microbial phyla capable of carbon fixation and sulfur reduction in deep-sea sediments.</title>
        <authorList>
            <person name="Huang J."/>
            <person name="Baker B."/>
            <person name="Wang Y."/>
        </authorList>
    </citation>
    <scope>NUCLEOTIDE SEQUENCE [LARGE SCALE GENOMIC DNA]</scope>
    <source>
        <strain evidence="2">B3_TA06</strain>
    </source>
</reference>
<protein>
    <recommendedName>
        <fullName evidence="1">Roadblock/LAMTOR2 domain-containing protein</fullName>
    </recommendedName>
</protein>
<dbReference type="SUPFAM" id="SSF103196">
    <property type="entry name" value="Roadblock/LC7 domain"/>
    <property type="match status" value="1"/>
</dbReference>
<organism evidence="2 3">
    <name type="scientific">candidate division TA06 bacterium B3_TA06</name>
    <dbReference type="NCBI Taxonomy" id="2012487"/>
    <lineage>
        <taxon>Bacteria</taxon>
        <taxon>Bacteria division TA06</taxon>
    </lineage>
</organism>
<dbReference type="GO" id="GO:0005085">
    <property type="term" value="F:guanyl-nucleotide exchange factor activity"/>
    <property type="evidence" value="ECO:0007669"/>
    <property type="project" value="InterPro"/>
</dbReference>
<dbReference type="SMART" id="SM00960">
    <property type="entry name" value="Robl_LC7"/>
    <property type="match status" value="1"/>
</dbReference>
<evidence type="ECO:0000313" key="2">
    <source>
        <dbReference type="EMBL" id="TKJ39886.1"/>
    </source>
</evidence>
<dbReference type="PANTHER" id="PTHR13323">
    <property type="entry name" value="LATE ENDOSOMAL/LYSOSOMAL MP1 INTERACTING PROTEIN"/>
    <property type="match status" value="1"/>
</dbReference>
<dbReference type="GO" id="GO:0060090">
    <property type="term" value="F:molecular adaptor activity"/>
    <property type="evidence" value="ECO:0007669"/>
    <property type="project" value="InterPro"/>
</dbReference>
<proteinExistence type="predicted"/>
<evidence type="ECO:0000259" key="1">
    <source>
        <dbReference type="SMART" id="SM00960"/>
    </source>
</evidence>
<name>A0A532UY75_UNCT6</name>
<gene>
    <name evidence="2" type="ORF">CEE36_10170</name>
</gene>
<sequence length="125" mass="13480">MNQSRAEKIHEMLERLRTMDTDIQGTAVATNEGLVIASSLAANLDEERLSAICAAAATVTSRTAEEFDKGEPTEVHIRAPKGYILIMRSGASALLVAITHHGANLGLILLDMRRAAREIASVLEQ</sequence>
<dbReference type="AlphaFoldDB" id="A0A532UY75"/>
<feature type="domain" description="Roadblock/LAMTOR2" evidence="1">
    <location>
        <begin position="9"/>
        <end position="99"/>
    </location>
</feature>
<dbReference type="Gene3D" id="3.30.450.30">
    <property type="entry name" value="Dynein light chain 2a, cytoplasmic"/>
    <property type="match status" value="1"/>
</dbReference>
<evidence type="ECO:0000313" key="3">
    <source>
        <dbReference type="Proteomes" id="UP000317778"/>
    </source>
</evidence>
<dbReference type="InterPro" id="IPR037587">
    <property type="entry name" value="LAMTOR2-like"/>
</dbReference>
<dbReference type="Pfam" id="PF03259">
    <property type="entry name" value="Robl_LC7"/>
    <property type="match status" value="1"/>
</dbReference>
<accession>A0A532UY75</accession>
<dbReference type="EMBL" id="NJBO01000022">
    <property type="protein sequence ID" value="TKJ39886.1"/>
    <property type="molecule type" value="Genomic_DNA"/>
</dbReference>